<gene>
    <name evidence="1" type="primary">Acey_s0777.g2270</name>
    <name evidence="1" type="ORF">Y032_0777g2270</name>
</gene>
<accession>A0A016WEA4</accession>
<name>A0A016WEA4_9BILA</name>
<sequence length="131" mass="16048">MHLIFTKFGHTISERKNKPVSKDYSHVLQTETRQEEMETWDRYWKMESSCTEEYTGTEKAEKQMLDEKIMKRSKKTILKRPDEYYVRLPWKEPHTHLPDYKRMAVAVPKSLLRQYENQPEFLQEFNRIFND</sequence>
<proteinExistence type="predicted"/>
<dbReference type="STRING" id="53326.A0A016WEA4"/>
<dbReference type="Proteomes" id="UP000024635">
    <property type="component" value="Unassembled WGS sequence"/>
</dbReference>
<organism evidence="1 2">
    <name type="scientific">Ancylostoma ceylanicum</name>
    <dbReference type="NCBI Taxonomy" id="53326"/>
    <lineage>
        <taxon>Eukaryota</taxon>
        <taxon>Metazoa</taxon>
        <taxon>Ecdysozoa</taxon>
        <taxon>Nematoda</taxon>
        <taxon>Chromadorea</taxon>
        <taxon>Rhabditida</taxon>
        <taxon>Rhabditina</taxon>
        <taxon>Rhabditomorpha</taxon>
        <taxon>Strongyloidea</taxon>
        <taxon>Ancylostomatidae</taxon>
        <taxon>Ancylostomatinae</taxon>
        <taxon>Ancylostoma</taxon>
    </lineage>
</organism>
<evidence type="ECO:0000313" key="2">
    <source>
        <dbReference type="Proteomes" id="UP000024635"/>
    </source>
</evidence>
<dbReference type="AlphaFoldDB" id="A0A016WEA4"/>
<comment type="caution">
    <text evidence="1">The sequence shown here is derived from an EMBL/GenBank/DDBJ whole genome shotgun (WGS) entry which is preliminary data.</text>
</comment>
<dbReference type="EMBL" id="JARK01000377">
    <property type="protein sequence ID" value="EYC37587.1"/>
    <property type="molecule type" value="Genomic_DNA"/>
</dbReference>
<reference evidence="2" key="1">
    <citation type="journal article" date="2015" name="Nat. Genet.">
        <title>The genome and transcriptome of the zoonotic hookworm Ancylostoma ceylanicum identify infection-specific gene families.</title>
        <authorList>
            <person name="Schwarz E.M."/>
            <person name="Hu Y."/>
            <person name="Antoshechkin I."/>
            <person name="Miller M.M."/>
            <person name="Sternberg P.W."/>
            <person name="Aroian R.V."/>
        </authorList>
    </citation>
    <scope>NUCLEOTIDE SEQUENCE</scope>
    <source>
        <strain evidence="2">HY135</strain>
    </source>
</reference>
<keyword evidence="2" id="KW-1185">Reference proteome</keyword>
<protein>
    <submittedName>
        <fullName evidence="1">Uncharacterized protein</fullName>
    </submittedName>
</protein>
<evidence type="ECO:0000313" key="1">
    <source>
        <dbReference type="EMBL" id="EYC37587.1"/>
    </source>
</evidence>
<dbReference type="OrthoDB" id="5864674at2759"/>